<keyword evidence="6" id="KW-0489">Methyltransferase</keyword>
<dbReference type="PANTHER" id="PTHR11579:SF0">
    <property type="entry name" value="PROTEIN-L-ISOASPARTATE(D-ASPARTATE) O-METHYLTRANSFERASE"/>
    <property type="match status" value="1"/>
</dbReference>
<sequence>MPRPRPRPRRGRDPGKPGPEKLVEAARAAGVTDARLLRALRTTPRVAFVPDSHRASAYVDVPVPIAHGQVTTQPSLVAMMVAALGLTGDEHVLEVGSGLGFQTALLARLAADVVGVERWADLAERARANLAGQGMGNAEIVVGDGTLGAPDRAPFDAIVVSAAFPEVPPPLAAQLRVGGRLVQPIGPGGQELVELYERTRQGLVRRRTVVPAHFVRLYGAYGYSPPGPFGETR</sequence>
<evidence type="ECO:0000256" key="6">
    <source>
        <dbReference type="ARBA" id="ARBA00022603"/>
    </source>
</evidence>
<dbReference type="PANTHER" id="PTHR11579">
    <property type="entry name" value="PROTEIN-L-ISOASPARTATE O-METHYLTRANSFERASE"/>
    <property type="match status" value="1"/>
</dbReference>
<evidence type="ECO:0000256" key="3">
    <source>
        <dbReference type="ARBA" id="ARBA00011890"/>
    </source>
</evidence>
<dbReference type="Gene3D" id="3.40.50.150">
    <property type="entry name" value="Vaccinia Virus protein VP39"/>
    <property type="match status" value="1"/>
</dbReference>
<comment type="similarity">
    <text evidence="2">Belongs to the methyltransferase superfamily. L-isoaspartyl/D-aspartyl protein methyltransferase family.</text>
</comment>
<keyword evidence="14" id="KW-1185">Reference proteome</keyword>
<dbReference type="Pfam" id="PF01135">
    <property type="entry name" value="PCMT"/>
    <property type="match status" value="1"/>
</dbReference>
<dbReference type="CDD" id="cd02440">
    <property type="entry name" value="AdoMet_MTases"/>
    <property type="match status" value="1"/>
</dbReference>
<dbReference type="InterPro" id="IPR029063">
    <property type="entry name" value="SAM-dependent_MTases_sf"/>
</dbReference>
<keyword evidence="8" id="KW-0949">S-adenosyl-L-methionine</keyword>
<feature type="compositionally biased region" description="Basic and acidic residues" evidence="12">
    <location>
        <begin position="11"/>
        <end position="20"/>
    </location>
</feature>
<feature type="compositionally biased region" description="Basic residues" evidence="12">
    <location>
        <begin position="1"/>
        <end position="10"/>
    </location>
</feature>
<dbReference type="InterPro" id="IPR000682">
    <property type="entry name" value="PCMT"/>
</dbReference>
<keyword evidence="5" id="KW-0963">Cytoplasm</keyword>
<evidence type="ECO:0000256" key="8">
    <source>
        <dbReference type="ARBA" id="ARBA00022691"/>
    </source>
</evidence>
<feature type="region of interest" description="Disordered" evidence="12">
    <location>
        <begin position="1"/>
        <end position="20"/>
    </location>
</feature>
<reference evidence="13 14" key="1">
    <citation type="submission" date="2021-01" db="EMBL/GenBank/DDBJ databases">
        <title>WGS of actinomycetes isolated from Thailand.</title>
        <authorList>
            <person name="Thawai C."/>
        </authorList>
    </citation>
    <scope>NUCLEOTIDE SEQUENCE [LARGE SCALE GENOMIC DNA]</scope>
    <source>
        <strain evidence="13 14">CH9-7</strain>
    </source>
</reference>
<accession>A0ABS1MXR1</accession>
<evidence type="ECO:0000256" key="9">
    <source>
        <dbReference type="ARBA" id="ARBA00030757"/>
    </source>
</evidence>
<comment type="subcellular location">
    <subcellularLocation>
        <location evidence="1">Cytoplasm</location>
    </subcellularLocation>
</comment>
<protein>
    <recommendedName>
        <fullName evidence="4">Protein-L-isoaspartate O-methyltransferase</fullName>
        <ecNumber evidence="3">2.1.1.77</ecNumber>
    </recommendedName>
    <alternativeName>
        <fullName evidence="11">L-isoaspartyl protein carboxyl methyltransferase</fullName>
    </alternativeName>
    <alternativeName>
        <fullName evidence="9">Protein L-isoaspartyl methyltransferase</fullName>
    </alternativeName>
    <alternativeName>
        <fullName evidence="10">Protein-beta-aspartate methyltransferase</fullName>
    </alternativeName>
</protein>
<evidence type="ECO:0000313" key="14">
    <source>
        <dbReference type="Proteomes" id="UP000629371"/>
    </source>
</evidence>
<evidence type="ECO:0000256" key="4">
    <source>
        <dbReference type="ARBA" id="ARBA00013346"/>
    </source>
</evidence>
<gene>
    <name evidence="13" type="ORF">JK360_24860</name>
</gene>
<dbReference type="EC" id="2.1.1.77" evidence="3"/>
<dbReference type="EMBL" id="JAERRI010000014">
    <property type="protein sequence ID" value="MBL1092571.1"/>
    <property type="molecule type" value="Genomic_DNA"/>
</dbReference>
<evidence type="ECO:0000256" key="7">
    <source>
        <dbReference type="ARBA" id="ARBA00022679"/>
    </source>
</evidence>
<dbReference type="Proteomes" id="UP000629371">
    <property type="component" value="Unassembled WGS sequence"/>
</dbReference>
<evidence type="ECO:0000256" key="5">
    <source>
        <dbReference type="ARBA" id="ARBA00022490"/>
    </source>
</evidence>
<evidence type="ECO:0000256" key="2">
    <source>
        <dbReference type="ARBA" id="ARBA00005369"/>
    </source>
</evidence>
<dbReference type="SUPFAM" id="SSF53335">
    <property type="entry name" value="S-adenosyl-L-methionine-dependent methyltransferases"/>
    <property type="match status" value="1"/>
</dbReference>
<keyword evidence="7" id="KW-0808">Transferase</keyword>
<evidence type="ECO:0000256" key="12">
    <source>
        <dbReference type="SAM" id="MobiDB-lite"/>
    </source>
</evidence>
<evidence type="ECO:0000313" key="13">
    <source>
        <dbReference type="EMBL" id="MBL1092571.1"/>
    </source>
</evidence>
<organism evidence="13 14">
    <name type="scientific">Streptomyces siderophoricus</name>
    <dbReference type="NCBI Taxonomy" id="2802281"/>
    <lineage>
        <taxon>Bacteria</taxon>
        <taxon>Bacillati</taxon>
        <taxon>Actinomycetota</taxon>
        <taxon>Actinomycetes</taxon>
        <taxon>Kitasatosporales</taxon>
        <taxon>Streptomycetaceae</taxon>
        <taxon>Streptomyces</taxon>
    </lineage>
</organism>
<proteinExistence type="inferred from homology"/>
<evidence type="ECO:0000256" key="10">
    <source>
        <dbReference type="ARBA" id="ARBA00031323"/>
    </source>
</evidence>
<name>A0ABS1MXR1_9ACTN</name>
<evidence type="ECO:0000256" key="1">
    <source>
        <dbReference type="ARBA" id="ARBA00004496"/>
    </source>
</evidence>
<comment type="caution">
    <text evidence="13">The sequence shown here is derived from an EMBL/GenBank/DDBJ whole genome shotgun (WGS) entry which is preliminary data.</text>
</comment>
<evidence type="ECO:0000256" key="11">
    <source>
        <dbReference type="ARBA" id="ARBA00031350"/>
    </source>
</evidence>